<evidence type="ECO:0000313" key="2">
    <source>
        <dbReference type="Proteomes" id="UP000699042"/>
    </source>
</evidence>
<dbReference type="EMBL" id="JAESDN010000004">
    <property type="protein sequence ID" value="KAG7051322.1"/>
    <property type="molecule type" value="Genomic_DNA"/>
</dbReference>
<keyword evidence="2" id="KW-1185">Reference proteome</keyword>
<reference evidence="1" key="1">
    <citation type="submission" date="2021-05" db="EMBL/GenBank/DDBJ databases">
        <title>Comparative genomics of three Colletotrichum scovillei strains and genetic complementation revealed genes involved fungal growth and virulence on chili pepper.</title>
        <authorList>
            <person name="Hsieh D.-K."/>
            <person name="Chuang S.-C."/>
            <person name="Chen C.-Y."/>
            <person name="Chao Y.-T."/>
            <person name="Lu M.-Y.J."/>
            <person name="Lee M.-H."/>
            <person name="Shih M.-C."/>
        </authorList>
    </citation>
    <scope>NUCLEOTIDE SEQUENCE</scope>
    <source>
        <strain evidence="1">Coll-153</strain>
    </source>
</reference>
<evidence type="ECO:0000313" key="1">
    <source>
        <dbReference type="EMBL" id="KAG7051322.1"/>
    </source>
</evidence>
<name>A0A9P7R8M0_9PEZI</name>
<accession>A0A9P7R8M0</accession>
<gene>
    <name evidence="1" type="ORF">JMJ77_001946</name>
</gene>
<proteinExistence type="predicted"/>
<comment type="caution">
    <text evidence="1">The sequence shown here is derived from an EMBL/GenBank/DDBJ whole genome shotgun (WGS) entry which is preliminary data.</text>
</comment>
<sequence length="50" mass="6001">KGKVRYFTTLPRCWPKCARSRICWIPIHYLNRNHAIPNTQTRNNVKYDVA</sequence>
<dbReference type="AlphaFoldDB" id="A0A9P7R8M0"/>
<protein>
    <submittedName>
        <fullName evidence="1">Uncharacterized protein</fullName>
    </submittedName>
</protein>
<dbReference type="Proteomes" id="UP000699042">
    <property type="component" value="Unassembled WGS sequence"/>
</dbReference>
<organism evidence="1 2">
    <name type="scientific">Colletotrichum scovillei</name>
    <dbReference type="NCBI Taxonomy" id="1209932"/>
    <lineage>
        <taxon>Eukaryota</taxon>
        <taxon>Fungi</taxon>
        <taxon>Dikarya</taxon>
        <taxon>Ascomycota</taxon>
        <taxon>Pezizomycotina</taxon>
        <taxon>Sordariomycetes</taxon>
        <taxon>Hypocreomycetidae</taxon>
        <taxon>Glomerellales</taxon>
        <taxon>Glomerellaceae</taxon>
        <taxon>Colletotrichum</taxon>
        <taxon>Colletotrichum acutatum species complex</taxon>
    </lineage>
</organism>
<feature type="non-terminal residue" evidence="1">
    <location>
        <position position="50"/>
    </location>
</feature>